<organism evidence="15 16">
    <name type="scientific">Breznakia blatticola</name>
    <dbReference type="NCBI Taxonomy" id="1754012"/>
    <lineage>
        <taxon>Bacteria</taxon>
        <taxon>Bacillati</taxon>
        <taxon>Bacillota</taxon>
        <taxon>Erysipelotrichia</taxon>
        <taxon>Erysipelotrichales</taxon>
        <taxon>Erysipelotrichaceae</taxon>
        <taxon>Breznakia</taxon>
    </lineage>
</organism>
<dbReference type="InterPro" id="IPR042115">
    <property type="entry name" value="PriA_3primeBD_sf"/>
</dbReference>
<evidence type="ECO:0000256" key="4">
    <source>
        <dbReference type="ARBA" id="ARBA00022741"/>
    </source>
</evidence>
<dbReference type="InterPro" id="IPR001650">
    <property type="entry name" value="Helicase_C-like"/>
</dbReference>
<keyword evidence="6 12" id="KW-0347">Helicase</keyword>
<dbReference type="CDD" id="cd17929">
    <property type="entry name" value="DEXHc_priA"/>
    <property type="match status" value="1"/>
</dbReference>
<evidence type="ECO:0000313" key="15">
    <source>
        <dbReference type="EMBL" id="TDW16630.1"/>
    </source>
</evidence>
<evidence type="ECO:0000256" key="8">
    <source>
        <dbReference type="ARBA" id="ARBA00022840"/>
    </source>
</evidence>
<dbReference type="SUPFAM" id="SSF52540">
    <property type="entry name" value="P-loop containing nucleoside triphosphate hydrolases"/>
    <property type="match status" value="2"/>
</dbReference>
<keyword evidence="2 12" id="KW-0235">DNA replication</keyword>
<feature type="binding site" evidence="12">
    <location>
        <position position="473"/>
    </location>
    <ligand>
        <name>Zn(2+)</name>
        <dbReference type="ChEBI" id="CHEBI:29105"/>
        <label>1</label>
    </ligand>
</feature>
<comment type="function">
    <text evidence="12">Initiates the restart of stalled replication forks, which reloads the replicative helicase on sites other than the origin of replication. Recognizes and binds to abandoned replication forks and remodels them to uncover a helicase loading site. Promotes assembly of the primosome at these replication forks.</text>
</comment>
<dbReference type="GO" id="GO:0003677">
    <property type="term" value="F:DNA binding"/>
    <property type="evidence" value="ECO:0007669"/>
    <property type="project" value="UniProtKB-UniRule"/>
</dbReference>
<dbReference type="GO" id="GO:1990077">
    <property type="term" value="C:primosome complex"/>
    <property type="evidence" value="ECO:0007669"/>
    <property type="project" value="UniProtKB-UniRule"/>
</dbReference>
<dbReference type="Pfam" id="PF00270">
    <property type="entry name" value="DEAD"/>
    <property type="match status" value="1"/>
</dbReference>
<dbReference type="OrthoDB" id="9759544at2"/>
<dbReference type="InterPro" id="IPR005259">
    <property type="entry name" value="PriA"/>
</dbReference>
<dbReference type="EC" id="5.6.2.4" evidence="12"/>
<dbReference type="GO" id="GO:0043138">
    <property type="term" value="F:3'-5' DNA helicase activity"/>
    <property type="evidence" value="ECO:0007669"/>
    <property type="project" value="UniProtKB-EC"/>
</dbReference>
<dbReference type="PANTHER" id="PTHR30580">
    <property type="entry name" value="PRIMOSOMAL PROTEIN N"/>
    <property type="match status" value="1"/>
</dbReference>
<evidence type="ECO:0000256" key="1">
    <source>
        <dbReference type="ARBA" id="ARBA00022515"/>
    </source>
</evidence>
<dbReference type="FunFam" id="3.40.50.300:FF:000489">
    <property type="entry name" value="Primosome assembly protein PriA"/>
    <property type="match status" value="1"/>
</dbReference>
<dbReference type="Proteomes" id="UP000294743">
    <property type="component" value="Unassembled WGS sequence"/>
</dbReference>
<evidence type="ECO:0000256" key="11">
    <source>
        <dbReference type="ARBA" id="ARBA00048988"/>
    </source>
</evidence>
<evidence type="ECO:0000259" key="13">
    <source>
        <dbReference type="PROSITE" id="PS51192"/>
    </source>
</evidence>
<dbReference type="SMART" id="SM00487">
    <property type="entry name" value="DEXDc"/>
    <property type="match status" value="1"/>
</dbReference>
<evidence type="ECO:0000256" key="10">
    <source>
        <dbReference type="ARBA" id="ARBA00023235"/>
    </source>
</evidence>
<protein>
    <recommendedName>
        <fullName evidence="12">Replication restart protein PriA</fullName>
    </recommendedName>
    <alternativeName>
        <fullName evidence="12">ATP-dependent DNA helicase PriA</fullName>
        <ecNumber evidence="12">5.6.2.4</ecNumber>
    </alternativeName>
    <alternativeName>
        <fullName evidence="12">DNA 3'-5' helicase PriA</fullName>
    </alternativeName>
</protein>
<name>A0A4R7ZN08_9FIRM</name>
<evidence type="ECO:0000259" key="14">
    <source>
        <dbReference type="PROSITE" id="PS51194"/>
    </source>
</evidence>
<dbReference type="GO" id="GO:0005524">
    <property type="term" value="F:ATP binding"/>
    <property type="evidence" value="ECO:0007669"/>
    <property type="project" value="UniProtKB-UniRule"/>
</dbReference>
<evidence type="ECO:0000256" key="3">
    <source>
        <dbReference type="ARBA" id="ARBA00022723"/>
    </source>
</evidence>
<evidence type="ECO:0000256" key="5">
    <source>
        <dbReference type="ARBA" id="ARBA00022801"/>
    </source>
</evidence>
<dbReference type="SMART" id="SM00490">
    <property type="entry name" value="HELICc"/>
    <property type="match status" value="1"/>
</dbReference>
<feature type="binding site" evidence="12">
    <location>
        <position position="433"/>
    </location>
    <ligand>
        <name>Zn(2+)</name>
        <dbReference type="ChEBI" id="CHEBI:29105"/>
        <label>1</label>
    </ligand>
</feature>
<gene>
    <name evidence="12" type="primary">priA</name>
    <name evidence="15" type="ORF">EDD63_12120</name>
</gene>
<proteinExistence type="inferred from homology"/>
<dbReference type="NCBIfam" id="TIGR00595">
    <property type="entry name" value="priA"/>
    <property type="match status" value="1"/>
</dbReference>
<dbReference type="InterPro" id="IPR027417">
    <property type="entry name" value="P-loop_NTPase"/>
</dbReference>
<dbReference type="AlphaFoldDB" id="A0A4R7ZN08"/>
<keyword evidence="9 12" id="KW-0238">DNA-binding</keyword>
<comment type="cofactor">
    <cofactor evidence="12">
        <name>Zn(2+)</name>
        <dbReference type="ChEBI" id="CHEBI:29105"/>
    </cofactor>
    <text evidence="12">Binds 2 zinc ions per subunit.</text>
</comment>
<keyword evidence="10 12" id="KW-0413">Isomerase</keyword>
<dbReference type="EMBL" id="SODD01000021">
    <property type="protein sequence ID" value="TDW16630.1"/>
    <property type="molecule type" value="Genomic_DNA"/>
</dbReference>
<dbReference type="Gene3D" id="3.40.1440.60">
    <property type="entry name" value="PriA, 3(prime) DNA-binding domain"/>
    <property type="match status" value="1"/>
</dbReference>
<keyword evidence="7 12" id="KW-0862">Zinc</keyword>
<dbReference type="Pfam" id="PF18319">
    <property type="entry name" value="Zn_ribbon_PriA"/>
    <property type="match status" value="1"/>
</dbReference>
<dbReference type="PROSITE" id="PS51194">
    <property type="entry name" value="HELICASE_CTER"/>
    <property type="match status" value="1"/>
</dbReference>
<dbReference type="RefSeq" id="WP_134169761.1">
    <property type="nucleotide sequence ID" value="NZ_SODD01000021.1"/>
</dbReference>
<feature type="binding site" evidence="12">
    <location>
        <position position="442"/>
    </location>
    <ligand>
        <name>Zn(2+)</name>
        <dbReference type="ChEBI" id="CHEBI:29105"/>
        <label>2</label>
    </ligand>
</feature>
<evidence type="ECO:0000256" key="2">
    <source>
        <dbReference type="ARBA" id="ARBA00022705"/>
    </source>
</evidence>
<accession>A0A4R7ZN08</accession>
<feature type="binding site" evidence="12">
    <location>
        <position position="463"/>
    </location>
    <ligand>
        <name>Zn(2+)</name>
        <dbReference type="ChEBI" id="CHEBI:29105"/>
        <label>2</label>
    </ligand>
</feature>
<dbReference type="GO" id="GO:0006302">
    <property type="term" value="P:double-strand break repair"/>
    <property type="evidence" value="ECO:0007669"/>
    <property type="project" value="InterPro"/>
</dbReference>
<feature type="binding site" evidence="12">
    <location>
        <position position="436"/>
    </location>
    <ligand>
        <name>Zn(2+)</name>
        <dbReference type="ChEBI" id="CHEBI:29105"/>
        <label>1</label>
    </ligand>
</feature>
<dbReference type="GO" id="GO:0016887">
    <property type="term" value="F:ATP hydrolysis activity"/>
    <property type="evidence" value="ECO:0007669"/>
    <property type="project" value="RHEA"/>
</dbReference>
<comment type="catalytic activity">
    <reaction evidence="12">
        <text>Couples ATP hydrolysis with the unwinding of duplex DNA by translocating in the 3'-5' direction.</text>
        <dbReference type="EC" id="5.6.2.4"/>
    </reaction>
</comment>
<keyword evidence="1 12" id="KW-0639">Primosome</keyword>
<dbReference type="InterPro" id="IPR041222">
    <property type="entry name" value="PriA_3primeBD"/>
</dbReference>
<comment type="subunit">
    <text evidence="12">Component of the replication restart primosome.</text>
</comment>
<dbReference type="InterPro" id="IPR014001">
    <property type="entry name" value="Helicase_ATP-bd"/>
</dbReference>
<feature type="binding site" evidence="12">
    <location>
        <position position="460"/>
    </location>
    <ligand>
        <name>Zn(2+)</name>
        <dbReference type="ChEBI" id="CHEBI:29105"/>
        <label>2</label>
    </ligand>
</feature>
<evidence type="ECO:0000256" key="12">
    <source>
        <dbReference type="HAMAP-Rule" id="MF_00983"/>
    </source>
</evidence>
<evidence type="ECO:0000256" key="9">
    <source>
        <dbReference type="ARBA" id="ARBA00023125"/>
    </source>
</evidence>
<feature type="binding site" evidence="12">
    <location>
        <position position="476"/>
    </location>
    <ligand>
        <name>Zn(2+)</name>
        <dbReference type="ChEBI" id="CHEBI:29105"/>
        <label>1</label>
    </ligand>
</feature>
<reference evidence="15 16" key="1">
    <citation type="submission" date="2019-03" db="EMBL/GenBank/DDBJ databases">
        <title>Genomic Encyclopedia of Type Strains, Phase IV (KMG-IV): sequencing the most valuable type-strain genomes for metagenomic binning, comparative biology and taxonomic classification.</title>
        <authorList>
            <person name="Goeker M."/>
        </authorList>
    </citation>
    <scope>NUCLEOTIDE SEQUENCE [LARGE SCALE GENOMIC DNA]</scope>
    <source>
        <strain evidence="15 16">DSM 28867</strain>
    </source>
</reference>
<evidence type="ECO:0000256" key="6">
    <source>
        <dbReference type="ARBA" id="ARBA00022806"/>
    </source>
</evidence>
<comment type="catalytic activity">
    <reaction evidence="11 12">
        <text>ATP + H2O = ADP + phosphate + H(+)</text>
        <dbReference type="Rhea" id="RHEA:13065"/>
        <dbReference type="ChEBI" id="CHEBI:15377"/>
        <dbReference type="ChEBI" id="CHEBI:15378"/>
        <dbReference type="ChEBI" id="CHEBI:30616"/>
        <dbReference type="ChEBI" id="CHEBI:43474"/>
        <dbReference type="ChEBI" id="CHEBI:456216"/>
        <dbReference type="EC" id="5.6.2.4"/>
    </reaction>
</comment>
<dbReference type="InterPro" id="IPR040498">
    <property type="entry name" value="PriA_CRR"/>
</dbReference>
<dbReference type="PANTHER" id="PTHR30580:SF1">
    <property type="entry name" value="COMF OPERON PROTEIN 1"/>
    <property type="match status" value="1"/>
</dbReference>
<comment type="similarity">
    <text evidence="12">Belongs to the helicase family. PriA subfamily.</text>
</comment>
<sequence>MEKVADIYIEYTAMAVDQSYLYKVNQYNVEKGMRVYIMFAGRKIVGIIDRVYEMPKTELDALPYKVQAIDSVIDEDVLLNEEAFHLARFMANRCVASVMSCFQAMLPSKLKPKSTKQNIRKEVYVIYQQDKEVKGQKQKEALAYLQEHPKIKRQDFNKRYSCLQRFIELGIVVLQEEEKQAEVEQINLACDHFKLQEAQQQALDKIKAIAGHHVHLLHGVTGSGKTEIFLQLASEVLAQGKQVLILVPEIGLTAQMVERVTCRFGKSVAIYHSNLNNQQKYEQYKLVKEKKVQIVVGTRSSVFMPFEQLGLIVLDEEHDASYKQDSQPRYHCRDLAIERARYHDCPIVLASATPSLESYARAYKGNYQLLELKERIHKNMPVVHVVDMKESMKHDHDALLSVSLKNAIYERLEKNEQVILLLNRRGYTPVLRCLDCGEVKKCPHCDIALNYHKQTNRLVCHYCEYHEPAYFVCSSCGSKNISTSGFGTQRLEEYLDELFPQARVVRMDQDTMRRKDMHEVVLREFEQHKYDILVGTQMIAKGLDIPNVTLVGIVNADASLQREDFRSVEVTFDLLVQASGRSGRGDKIGEVIMQAYQKEHYAIRCAQNQDYDTFFKKEMQFRHLGKYPPYTYLASLIFTNDKVDQIYQDIDTCFEVFDYPNVHHLRAVQLQKRKDTLRVRKILKCANLDELIASVHFIKNELLKNKCKSKLEIDINPLFLE</sequence>
<dbReference type="Pfam" id="PF17764">
    <property type="entry name" value="PriA_3primeBD"/>
    <property type="match status" value="1"/>
</dbReference>
<dbReference type="GO" id="GO:0008270">
    <property type="term" value="F:zinc ion binding"/>
    <property type="evidence" value="ECO:0007669"/>
    <property type="project" value="UniProtKB-UniRule"/>
</dbReference>
<dbReference type="HAMAP" id="MF_00983">
    <property type="entry name" value="PriA"/>
    <property type="match status" value="1"/>
</dbReference>
<keyword evidence="3 12" id="KW-0479">Metal-binding</keyword>
<keyword evidence="5 12" id="KW-0378">Hydrolase</keyword>
<dbReference type="GO" id="GO:0006269">
    <property type="term" value="P:DNA replication, synthesis of primer"/>
    <property type="evidence" value="ECO:0007669"/>
    <property type="project" value="UniProtKB-KW"/>
</dbReference>
<evidence type="ECO:0000313" key="16">
    <source>
        <dbReference type="Proteomes" id="UP000294743"/>
    </source>
</evidence>
<feature type="domain" description="Helicase C-terminal" evidence="14">
    <location>
        <begin position="457"/>
        <end position="644"/>
    </location>
</feature>
<dbReference type="GO" id="GO:0006270">
    <property type="term" value="P:DNA replication initiation"/>
    <property type="evidence" value="ECO:0007669"/>
    <property type="project" value="TreeGrafter"/>
</dbReference>
<dbReference type="InterPro" id="IPR011545">
    <property type="entry name" value="DEAD/DEAH_box_helicase_dom"/>
</dbReference>
<feature type="domain" description="Helicase ATP-binding" evidence="13">
    <location>
        <begin position="206"/>
        <end position="372"/>
    </location>
</feature>
<comment type="caution">
    <text evidence="15">The sequence shown here is derived from an EMBL/GenBank/DDBJ whole genome shotgun (WGS) entry which is preliminary data.</text>
</comment>
<dbReference type="PROSITE" id="PS51192">
    <property type="entry name" value="HELICASE_ATP_BIND_1"/>
    <property type="match status" value="1"/>
</dbReference>
<keyword evidence="8 12" id="KW-0067">ATP-binding</keyword>
<keyword evidence="16" id="KW-1185">Reference proteome</keyword>
<evidence type="ECO:0000256" key="7">
    <source>
        <dbReference type="ARBA" id="ARBA00022833"/>
    </source>
</evidence>
<keyword evidence="4 12" id="KW-0547">Nucleotide-binding</keyword>
<dbReference type="Pfam" id="PF00271">
    <property type="entry name" value="Helicase_C"/>
    <property type="match status" value="1"/>
</dbReference>
<dbReference type="Gene3D" id="3.40.50.300">
    <property type="entry name" value="P-loop containing nucleotide triphosphate hydrolases"/>
    <property type="match status" value="2"/>
</dbReference>
<dbReference type="CDD" id="cd18804">
    <property type="entry name" value="SF2_C_priA"/>
    <property type="match status" value="1"/>
</dbReference>
<dbReference type="GO" id="GO:0006310">
    <property type="term" value="P:DNA recombination"/>
    <property type="evidence" value="ECO:0007669"/>
    <property type="project" value="InterPro"/>
</dbReference>
<feature type="binding site" evidence="12">
    <location>
        <position position="445"/>
    </location>
    <ligand>
        <name>Zn(2+)</name>
        <dbReference type="ChEBI" id="CHEBI:29105"/>
        <label>2</label>
    </ligand>
</feature>